<accession>W6T5N6</accession>
<evidence type="ECO:0000313" key="1">
    <source>
        <dbReference type="EMBL" id="ETY73294.1"/>
    </source>
</evidence>
<gene>
    <name evidence="1" type="ORF">LFAB_13260</name>
</gene>
<evidence type="ECO:0000313" key="2">
    <source>
        <dbReference type="Proteomes" id="UP000019247"/>
    </source>
</evidence>
<dbReference type="Proteomes" id="UP000019247">
    <property type="component" value="Unassembled WGS sequence"/>
</dbReference>
<dbReference type="AlphaFoldDB" id="W6T5N6"/>
<dbReference type="STRING" id="1400520.LFAB_13260"/>
<organism evidence="1 2">
    <name type="scientific">Lactiplantibacillus fabifermentans T30PCM01</name>
    <dbReference type="NCBI Taxonomy" id="1400520"/>
    <lineage>
        <taxon>Bacteria</taxon>
        <taxon>Bacillati</taxon>
        <taxon>Bacillota</taxon>
        <taxon>Bacilli</taxon>
        <taxon>Lactobacillales</taxon>
        <taxon>Lactobacillaceae</taxon>
        <taxon>Lactiplantibacillus</taxon>
    </lineage>
</organism>
<name>W6T5N6_9LACO</name>
<protein>
    <submittedName>
        <fullName evidence="1">Uncharacterized protein</fullName>
    </submittedName>
</protein>
<sequence length="33" mass="3574">MKAKPLMKTLVTAGTLMAAMGTIYQVAKRIKHA</sequence>
<dbReference type="EMBL" id="AWWK01000066">
    <property type="protein sequence ID" value="ETY73294.1"/>
    <property type="molecule type" value="Genomic_DNA"/>
</dbReference>
<reference evidence="1 2" key="1">
    <citation type="journal article" date="2014" name="Genome Announc.">
        <title>Genome Sequence of Lactobacillus fabifermentans Strain T30PCM01, Isolated from Fermenting Grape Marc.</title>
        <authorList>
            <person name="Treu L."/>
            <person name="Vendramin V."/>
            <person name="Bovo B."/>
            <person name="Giacomini A."/>
            <person name="Corich V."/>
            <person name="Campanaro S."/>
        </authorList>
    </citation>
    <scope>NUCLEOTIDE SEQUENCE [LARGE SCALE GENOMIC DNA]</scope>
    <source>
        <strain evidence="1 2">T30PCM01</strain>
    </source>
</reference>
<dbReference type="HOGENOM" id="CLU_3382464_0_0_9"/>
<comment type="caution">
    <text evidence="1">The sequence shown here is derived from an EMBL/GenBank/DDBJ whole genome shotgun (WGS) entry which is preliminary data.</text>
</comment>
<proteinExistence type="predicted"/>
<dbReference type="PATRIC" id="fig|1400520.3.peg.2593"/>